<dbReference type="GO" id="GO:0006412">
    <property type="term" value="P:translation"/>
    <property type="evidence" value="ECO:0007669"/>
    <property type="project" value="UniProtKB-KW"/>
</dbReference>
<evidence type="ECO:0000256" key="3">
    <source>
        <dbReference type="ARBA" id="ARBA00023239"/>
    </source>
</evidence>
<dbReference type="AlphaFoldDB" id="A0A1V4SU38"/>
<dbReference type="GO" id="GO:0016829">
    <property type="term" value="F:lyase activity"/>
    <property type="evidence" value="ECO:0007669"/>
    <property type="project" value="UniProtKB-KW"/>
</dbReference>
<accession>A0A1V4SU38</accession>
<dbReference type="PANTHER" id="PTHR30411">
    <property type="entry name" value="CYTOPLASMIC PROTEIN"/>
    <property type="match status" value="1"/>
</dbReference>
<evidence type="ECO:0000313" key="6">
    <source>
        <dbReference type="EMBL" id="OPX46986.1"/>
    </source>
</evidence>
<dbReference type="InterPro" id="IPR004369">
    <property type="entry name" value="Prolyl-tRNA_editing_YbaK/EbsC"/>
</dbReference>
<dbReference type="CDD" id="cd00002">
    <property type="entry name" value="YbaK_deacylase"/>
    <property type="match status" value="1"/>
</dbReference>
<comment type="caution">
    <text evidence="6">The sequence shown here is derived from an EMBL/GenBank/DDBJ whole genome shotgun (WGS) entry which is preliminary data.</text>
</comment>
<keyword evidence="3 4" id="KW-0456">Lyase</keyword>
<dbReference type="SUPFAM" id="SSF55826">
    <property type="entry name" value="YbaK/ProRS associated domain"/>
    <property type="match status" value="1"/>
</dbReference>
<name>A0A1V4SU38_9CLOT</name>
<dbReference type="InterPro" id="IPR007214">
    <property type="entry name" value="YbaK/aa-tRNA-synth-assoc-dom"/>
</dbReference>
<dbReference type="EC" id="4.2.-.-" evidence="4"/>
<dbReference type="InterPro" id="IPR036754">
    <property type="entry name" value="YbaK/aa-tRNA-synt-asso_dom_sf"/>
</dbReference>
<organism evidence="6 7">
    <name type="scientific">Clostridium thermobutyricum DSM 4928</name>
    <dbReference type="NCBI Taxonomy" id="1121339"/>
    <lineage>
        <taxon>Bacteria</taxon>
        <taxon>Bacillati</taxon>
        <taxon>Bacillota</taxon>
        <taxon>Clostridia</taxon>
        <taxon>Eubacteriales</taxon>
        <taxon>Clostridiaceae</taxon>
        <taxon>Clostridium</taxon>
    </lineage>
</organism>
<dbReference type="EMBL" id="LTAY01000059">
    <property type="protein sequence ID" value="OPX46986.1"/>
    <property type="molecule type" value="Genomic_DNA"/>
</dbReference>
<evidence type="ECO:0000256" key="2">
    <source>
        <dbReference type="ARBA" id="ARBA00022917"/>
    </source>
</evidence>
<dbReference type="GO" id="GO:0002161">
    <property type="term" value="F:aminoacyl-tRNA deacylase activity"/>
    <property type="evidence" value="ECO:0007669"/>
    <property type="project" value="InterPro"/>
</dbReference>
<dbReference type="Proteomes" id="UP000191448">
    <property type="component" value="Unassembled WGS sequence"/>
</dbReference>
<evidence type="ECO:0000256" key="1">
    <source>
        <dbReference type="ARBA" id="ARBA00009798"/>
    </source>
</evidence>
<evidence type="ECO:0000256" key="4">
    <source>
        <dbReference type="PIRNR" id="PIRNR006181"/>
    </source>
</evidence>
<keyword evidence="2 4" id="KW-0648">Protein biosynthesis</keyword>
<protein>
    <recommendedName>
        <fullName evidence="4">Cys-tRNA(Pro)/Cys-tRNA(Cys) deacylase</fullName>
        <ecNumber evidence="4">4.2.-.-</ecNumber>
    </recommendedName>
</protein>
<dbReference type="Gene3D" id="3.90.960.10">
    <property type="entry name" value="YbaK/aminoacyl-tRNA synthetase-associated domain"/>
    <property type="match status" value="1"/>
</dbReference>
<dbReference type="NCBIfam" id="TIGR00011">
    <property type="entry name" value="YbaK_EbsC"/>
    <property type="match status" value="1"/>
</dbReference>
<sequence>MQKTNAMRILDKNKIEYTALEYDASDGHIDGAAVAKKTGQAPETVYKTLVTMGNSKNLYVFVIPVLCELDLKKAAKVSGEKKVEMIHVKDINKFTGYIRGGCSPIGMKKEYKTFFQKDALELEKVVFSGGKIGLQIEMNPKDLEKAIRVEFCEIIK</sequence>
<comment type="similarity">
    <text evidence="1 4">Belongs to the prolyl-tRNA editing family. YbaK/EbsC subfamily.</text>
</comment>
<evidence type="ECO:0000313" key="7">
    <source>
        <dbReference type="Proteomes" id="UP000191448"/>
    </source>
</evidence>
<dbReference type="PIRSF" id="PIRSF006181">
    <property type="entry name" value="EbsC_YbaK"/>
    <property type="match status" value="1"/>
</dbReference>
<dbReference type="PANTHER" id="PTHR30411:SF0">
    <property type="entry name" value="CYS-TRNA(PRO)_CYS-TRNA(CYS) DEACYLASE YBAK"/>
    <property type="match status" value="1"/>
</dbReference>
<proteinExistence type="inferred from homology"/>
<evidence type="ECO:0000259" key="5">
    <source>
        <dbReference type="Pfam" id="PF04073"/>
    </source>
</evidence>
<dbReference type="Pfam" id="PF04073">
    <property type="entry name" value="tRNA_edit"/>
    <property type="match status" value="1"/>
</dbReference>
<reference evidence="6 7" key="1">
    <citation type="submission" date="2016-02" db="EMBL/GenBank/DDBJ databases">
        <title>Genome sequence of Clostridium thermobutyricum DSM 4928.</title>
        <authorList>
            <person name="Poehlein A."/>
            <person name="Daniel R."/>
        </authorList>
    </citation>
    <scope>NUCLEOTIDE SEQUENCE [LARGE SCALE GENOMIC DNA]</scope>
    <source>
        <strain evidence="6 7">DSM 4928</strain>
    </source>
</reference>
<feature type="domain" description="YbaK/aminoacyl-tRNA synthetase-associated" evidence="5">
    <location>
        <begin position="32"/>
        <end position="145"/>
    </location>
</feature>
<gene>
    <name evidence="6" type="primary">ybaK</name>
    <name evidence="6" type="ORF">CLTHE_22240</name>
</gene>